<organism evidence="8 9">
    <name type="scientific">Streptomyces triticiradicis</name>
    <dbReference type="NCBI Taxonomy" id="2651189"/>
    <lineage>
        <taxon>Bacteria</taxon>
        <taxon>Bacillati</taxon>
        <taxon>Actinomycetota</taxon>
        <taxon>Actinomycetes</taxon>
        <taxon>Kitasatosporales</taxon>
        <taxon>Streptomycetaceae</taxon>
        <taxon>Streptomyces</taxon>
    </lineage>
</organism>
<keyword evidence="4 5" id="KW-0067">ATP-binding</keyword>
<accession>A0A7J5DDW8</accession>
<dbReference type="InterPro" id="IPR011009">
    <property type="entry name" value="Kinase-like_dom_sf"/>
</dbReference>
<sequence>MQPLGADEPTAVGPYRLLGRLGSGGMGRVYLGRSAGGRTVAVKIVHPHFALDEEFRARFRREVEAARRVGGAWTAPVLDADPEAPVPWVATGYAAGPSLTAAVADGGPLPPHSARVLGAGLAEALTAVHALGLVHRDVKPSNVLLTLDGPLLIDFGIARATDGTASLTSTGVSVGSPGYMSPEQILGKGVTGAADVFSLGAVLAYAATGEPPFPGDSSASLLYKVVHEEPRLDSLEGELRELVANCLAKEPSARPAPGEVALRLAPQGAARLVAAGWLPGALVERVSRSAVQLLNLDATGAAGAAPSGPLGFSSPSVEAGQVGQVGQAGQVGQVGQAAGTGSRAVQGSGSGSGSGFGEVASGGTAGTPGPGGGFGPPPPGFGPPPTMPAYVPGQDAGPDAGPRDAVHREGTPDRRTSDRPGRLSVSVAATSAPGAGGRGRRMSCTVALAVAGALAAVTVGSAFLFDLLPGGDKGEGSVAGGRPSATASRSASRTGPSATAEEPGSTGTAPEPAPTTSASGPDEQLSTVPASYLGTWEGDGLGLGGTLPMGTFRVTVHRAAVGQELGTFRQTDQIGGICDDVLVLKKVTKKQLVATSVASESNRDVCTKGRHEVRLTPVGSDLTYETDNAEAGDPVARMNKVG</sequence>
<evidence type="ECO:0000313" key="8">
    <source>
        <dbReference type="EMBL" id="KAB1987031.1"/>
    </source>
</evidence>
<feature type="compositionally biased region" description="Gly residues" evidence="6">
    <location>
        <begin position="363"/>
        <end position="374"/>
    </location>
</feature>
<dbReference type="SUPFAM" id="SSF56112">
    <property type="entry name" value="Protein kinase-like (PK-like)"/>
    <property type="match status" value="1"/>
</dbReference>
<evidence type="ECO:0000256" key="2">
    <source>
        <dbReference type="ARBA" id="ARBA00022741"/>
    </source>
</evidence>
<dbReference type="CDD" id="cd14014">
    <property type="entry name" value="STKc_PknB_like"/>
    <property type="match status" value="1"/>
</dbReference>
<reference evidence="8 9" key="1">
    <citation type="submission" date="2019-09" db="EMBL/GenBank/DDBJ databases">
        <title>Isolation and identification of active actinomycetes.</title>
        <authorList>
            <person name="Yu Z."/>
            <person name="Han C."/>
            <person name="Yu B."/>
        </authorList>
    </citation>
    <scope>NUCLEOTIDE SEQUENCE [LARGE SCALE GENOMIC DNA]</scope>
    <source>
        <strain evidence="8 9">NEAU-H2</strain>
    </source>
</reference>
<evidence type="ECO:0000256" key="6">
    <source>
        <dbReference type="SAM" id="MobiDB-lite"/>
    </source>
</evidence>
<dbReference type="AlphaFoldDB" id="A0A7J5DDW8"/>
<dbReference type="GO" id="GO:0004674">
    <property type="term" value="F:protein serine/threonine kinase activity"/>
    <property type="evidence" value="ECO:0007669"/>
    <property type="project" value="UniProtKB-KW"/>
</dbReference>
<keyword evidence="1" id="KW-0808">Transferase</keyword>
<dbReference type="InterPro" id="IPR000719">
    <property type="entry name" value="Prot_kinase_dom"/>
</dbReference>
<proteinExistence type="predicted"/>
<evidence type="ECO:0000259" key="7">
    <source>
        <dbReference type="PROSITE" id="PS50011"/>
    </source>
</evidence>
<gene>
    <name evidence="8" type="ORF">F8144_19955</name>
</gene>
<dbReference type="EMBL" id="WBKG01000016">
    <property type="protein sequence ID" value="KAB1987031.1"/>
    <property type="molecule type" value="Genomic_DNA"/>
</dbReference>
<comment type="caution">
    <text evidence="8">The sequence shown here is derived from an EMBL/GenBank/DDBJ whole genome shotgun (WGS) entry which is preliminary data.</text>
</comment>
<dbReference type="RefSeq" id="WP_151470793.1">
    <property type="nucleotide sequence ID" value="NZ_WBKG01000016.1"/>
</dbReference>
<feature type="domain" description="Protein kinase" evidence="7">
    <location>
        <begin position="15"/>
        <end position="278"/>
    </location>
</feature>
<name>A0A7J5DDW8_9ACTN</name>
<feature type="region of interest" description="Disordered" evidence="6">
    <location>
        <begin position="474"/>
        <end position="526"/>
    </location>
</feature>
<dbReference type="PROSITE" id="PS00107">
    <property type="entry name" value="PROTEIN_KINASE_ATP"/>
    <property type="match status" value="1"/>
</dbReference>
<feature type="compositionally biased region" description="Polar residues" evidence="6">
    <location>
        <begin position="514"/>
        <end position="526"/>
    </location>
</feature>
<evidence type="ECO:0000256" key="1">
    <source>
        <dbReference type="ARBA" id="ARBA00022679"/>
    </source>
</evidence>
<feature type="compositionally biased region" description="Basic and acidic residues" evidence="6">
    <location>
        <begin position="401"/>
        <end position="421"/>
    </location>
</feature>
<dbReference type="InterPro" id="IPR017441">
    <property type="entry name" value="Protein_kinase_ATP_BS"/>
</dbReference>
<dbReference type="PROSITE" id="PS50011">
    <property type="entry name" value="PROTEIN_KINASE_DOM"/>
    <property type="match status" value="1"/>
</dbReference>
<dbReference type="Pfam" id="PF00069">
    <property type="entry name" value="Pkinase"/>
    <property type="match status" value="1"/>
</dbReference>
<keyword evidence="8" id="KW-0723">Serine/threonine-protein kinase</keyword>
<evidence type="ECO:0000256" key="5">
    <source>
        <dbReference type="PROSITE-ProRule" id="PRU10141"/>
    </source>
</evidence>
<dbReference type="PROSITE" id="PS00108">
    <property type="entry name" value="PROTEIN_KINASE_ST"/>
    <property type="match status" value="1"/>
</dbReference>
<dbReference type="GO" id="GO:0005524">
    <property type="term" value="F:ATP binding"/>
    <property type="evidence" value="ECO:0007669"/>
    <property type="project" value="UniProtKB-UniRule"/>
</dbReference>
<feature type="compositionally biased region" description="Pro residues" evidence="6">
    <location>
        <begin position="375"/>
        <end position="387"/>
    </location>
</feature>
<feature type="compositionally biased region" description="Low complexity" evidence="6">
    <location>
        <begin position="333"/>
        <end position="347"/>
    </location>
</feature>
<dbReference type="Gene3D" id="1.10.510.10">
    <property type="entry name" value="Transferase(Phosphotransferase) domain 1"/>
    <property type="match status" value="1"/>
</dbReference>
<protein>
    <submittedName>
        <fullName evidence="8">Serine/threonine protein kinase</fullName>
    </submittedName>
</protein>
<dbReference type="Proteomes" id="UP000442990">
    <property type="component" value="Unassembled WGS sequence"/>
</dbReference>
<dbReference type="Gene3D" id="3.30.200.20">
    <property type="entry name" value="Phosphorylase Kinase, domain 1"/>
    <property type="match status" value="1"/>
</dbReference>
<keyword evidence="3 8" id="KW-0418">Kinase</keyword>
<feature type="binding site" evidence="5">
    <location>
        <position position="43"/>
    </location>
    <ligand>
        <name>ATP</name>
        <dbReference type="ChEBI" id="CHEBI:30616"/>
    </ligand>
</feature>
<dbReference type="SMART" id="SM00220">
    <property type="entry name" value="S_TKc"/>
    <property type="match status" value="1"/>
</dbReference>
<keyword evidence="2 5" id="KW-0547">Nucleotide-binding</keyword>
<keyword evidence="9" id="KW-1185">Reference proteome</keyword>
<feature type="region of interest" description="Disordered" evidence="6">
    <location>
        <begin position="333"/>
        <end position="440"/>
    </location>
</feature>
<evidence type="ECO:0000256" key="3">
    <source>
        <dbReference type="ARBA" id="ARBA00022777"/>
    </source>
</evidence>
<evidence type="ECO:0000313" key="9">
    <source>
        <dbReference type="Proteomes" id="UP000442990"/>
    </source>
</evidence>
<evidence type="ECO:0000256" key="4">
    <source>
        <dbReference type="ARBA" id="ARBA00022840"/>
    </source>
</evidence>
<dbReference type="PANTHER" id="PTHR43289">
    <property type="entry name" value="MITOGEN-ACTIVATED PROTEIN KINASE KINASE KINASE 20-RELATED"/>
    <property type="match status" value="1"/>
</dbReference>
<dbReference type="InterPro" id="IPR008271">
    <property type="entry name" value="Ser/Thr_kinase_AS"/>
</dbReference>
<feature type="compositionally biased region" description="Low complexity" evidence="6">
    <location>
        <begin position="480"/>
        <end position="500"/>
    </location>
</feature>
<dbReference type="PANTHER" id="PTHR43289:SF34">
    <property type="entry name" value="SERINE_THREONINE-PROTEIN KINASE YBDM-RELATED"/>
    <property type="match status" value="1"/>
</dbReference>